<dbReference type="InterPro" id="IPR000689">
    <property type="entry name" value="UbQ_mOase_COQ6"/>
</dbReference>
<accession>A0A163M5R7</accession>
<dbReference type="Gene3D" id="3.50.50.60">
    <property type="entry name" value="FAD/NAD(P)-binding domain"/>
    <property type="match status" value="2"/>
</dbReference>
<keyword evidence="8 14" id="KW-0274">FAD</keyword>
<dbReference type="AlphaFoldDB" id="A0A163M5R7"/>
<dbReference type="Gene3D" id="1.50.40.10">
    <property type="entry name" value="Mitochondrial carrier domain"/>
    <property type="match status" value="1"/>
</dbReference>
<dbReference type="Pfam" id="PF01494">
    <property type="entry name" value="FAD_binding_3"/>
    <property type="match status" value="2"/>
</dbReference>
<dbReference type="PANTHER" id="PTHR43876:SF7">
    <property type="entry name" value="UBIQUINONE BIOSYNTHESIS MONOOXYGENASE COQ6, MITOCHONDRIAL"/>
    <property type="match status" value="1"/>
</dbReference>
<comment type="similarity">
    <text evidence="3 14">Belongs to the UbiH/COQ6 family.</text>
</comment>
<dbReference type="Pfam" id="PF00153">
    <property type="entry name" value="Mito_carr"/>
    <property type="match status" value="3"/>
</dbReference>
<keyword evidence="6 15" id="KW-0812">Transmembrane</keyword>
<comment type="subcellular location">
    <subcellularLocation>
        <location evidence="2">Membrane</location>
        <topology evidence="2">Multi-pass membrane protein</topology>
    </subcellularLocation>
    <subcellularLocation>
        <location evidence="14">Mitochondrion inner membrane</location>
        <topology evidence="14">Peripheral membrane protein</topology>
        <orientation evidence="14">Matrix side</orientation>
    </subcellularLocation>
</comment>
<dbReference type="InterPro" id="IPR018108">
    <property type="entry name" value="MCP_transmembrane"/>
</dbReference>
<dbReference type="PRINTS" id="PR00420">
    <property type="entry name" value="RNGMNOXGNASE"/>
</dbReference>
<evidence type="ECO:0000256" key="4">
    <source>
        <dbReference type="ARBA" id="ARBA00022630"/>
    </source>
</evidence>
<feature type="domain" description="FAD-binding" evidence="16">
    <location>
        <begin position="32"/>
        <end position="305"/>
    </location>
</feature>
<dbReference type="FunFam" id="1.50.40.10:FF:000090">
    <property type="entry name" value="Folate transporter 1, chloroplastic"/>
    <property type="match status" value="1"/>
</dbReference>
<dbReference type="NCBIfam" id="TIGR01988">
    <property type="entry name" value="Ubi-OHases"/>
    <property type="match status" value="1"/>
</dbReference>
<comment type="pathway">
    <text evidence="14">Cofactor biosynthesis; ubiquinone biosynthesis.</text>
</comment>
<dbReference type="InterPro" id="IPR002938">
    <property type="entry name" value="FAD-bd"/>
</dbReference>
<sequence length="768" mass="85111">MLSRLPRLSPILSKTNYARRFYSLEADVKNAYDIVIVGGGVCGTALACSIASNPLLQHQRVALVEAMDLTTTMNWSPQPDHFSNRTVSLTPGSMRLLQCIGVSDHLAPGRANPYSDMRVWDGVTDAQIHFDATTLPDTVTDDHTIATMIENTHLQHALLKRLEQCRQEGAQVDILQKARVAAIQHGDKDGLDWPKVELENGTTLNARLLIGADGVNSPVRTFAGIDSLGWDYDAQGLVATLKLDSLDHHTAWQRFLPTGPIAMLPMGEGYASIVWSTKPHLAKLLKSVSEADFIDMVNAAFRLSHVDMTYFYNQFVTEGEFPSLASEVAWRDDVMVRSTHHPLPPKVVAVQEHSRASFPLRLRNSERYISDRVALIGDAAHTTHPLAGQGMNQGLLDVESLTNVLATGTCEGQDIGNIHLLRSYASDRYVKNIVMISACDKMHRLFGTDVAPVTWLRSLGLSTVNGLDFVKDQALAGFGAGLVSTTILHPLDVIKIRFQVDAAKHSAKRPLIGGTIKSFKDIVQQEGVFRGLYRGVSPSVAGATASWGFYFWWYSLIKKQMKKDEQGKLAAWQHLLASAEAGAVTAIMTNPLWVIKTRMCTTTRYTTNAYSGLWDGLTRLAKEEGIRGLYRGMVPALFGVSHGAIQFMAYEEMKKWRNDLRHSQGETPKEELNAKLSTLEYLVMAVSSKTTAAVVTYPYQVLRSRLQNQETKDEYRGVVDCIKKIKSAEGYVGFYKGLAPSIIRVLPGTCITFLIYENMTQYFKDHAT</sequence>
<dbReference type="SUPFAM" id="SSF103506">
    <property type="entry name" value="Mitochondrial carrier"/>
    <property type="match status" value="1"/>
</dbReference>
<dbReference type="FunCoup" id="A0A163M5R7">
    <property type="interactions" value="423"/>
</dbReference>
<evidence type="ECO:0000313" key="18">
    <source>
        <dbReference type="Proteomes" id="UP000078561"/>
    </source>
</evidence>
<proteinExistence type="inferred from homology"/>
<dbReference type="GO" id="GO:0031314">
    <property type="term" value="C:extrinsic component of mitochondrial inner membrane"/>
    <property type="evidence" value="ECO:0007669"/>
    <property type="project" value="UniProtKB-UniRule"/>
</dbReference>
<keyword evidence="18" id="KW-1185">Reference proteome</keyword>
<comment type="cofactor">
    <cofactor evidence="1 14">
        <name>FAD</name>
        <dbReference type="ChEBI" id="CHEBI:57692"/>
    </cofactor>
</comment>
<dbReference type="EMBL" id="LT553527">
    <property type="protein sequence ID" value="SAM01529.1"/>
    <property type="molecule type" value="Genomic_DNA"/>
</dbReference>
<dbReference type="InterPro" id="IPR036188">
    <property type="entry name" value="FAD/NAD-bd_sf"/>
</dbReference>
<reference evidence="17" key="1">
    <citation type="submission" date="2016-04" db="EMBL/GenBank/DDBJ databases">
        <authorList>
            <person name="Evans L.H."/>
            <person name="Alamgir A."/>
            <person name="Owens N."/>
            <person name="Weber N.D."/>
            <person name="Virtaneva K."/>
            <person name="Barbian K."/>
            <person name="Babar A."/>
            <person name="Rosenke K."/>
        </authorList>
    </citation>
    <scope>NUCLEOTIDE SEQUENCE [LARGE SCALE GENOMIC DNA]</scope>
    <source>
        <strain evidence="17">CBS 101.48</strain>
    </source>
</reference>
<evidence type="ECO:0000256" key="1">
    <source>
        <dbReference type="ARBA" id="ARBA00001974"/>
    </source>
</evidence>
<dbReference type="HAMAP" id="MF_03193">
    <property type="entry name" value="COQ6_monooxygenase"/>
    <property type="match status" value="1"/>
</dbReference>
<name>A0A163M5R7_ABSGL</name>
<dbReference type="UniPathway" id="UPA00232"/>
<dbReference type="GO" id="GO:0016712">
    <property type="term" value="F:oxidoreductase activity, acting on paired donors, with incorporation or reduction of molecular oxygen, reduced flavin or flavoprotein as one donor, and incorporation of one atom of oxygen"/>
    <property type="evidence" value="ECO:0007669"/>
    <property type="project" value="UniProtKB-UniRule"/>
</dbReference>
<evidence type="ECO:0000256" key="6">
    <source>
        <dbReference type="ARBA" id="ARBA00022692"/>
    </source>
</evidence>
<dbReference type="STRING" id="4829.A0A163M5R7"/>
<evidence type="ECO:0000256" key="5">
    <source>
        <dbReference type="ARBA" id="ARBA00022688"/>
    </source>
</evidence>
<evidence type="ECO:0000256" key="15">
    <source>
        <dbReference type="PROSITE-ProRule" id="PRU00282"/>
    </source>
</evidence>
<dbReference type="InterPro" id="IPR051205">
    <property type="entry name" value="UbiH/COQ6_monooxygenase"/>
</dbReference>
<dbReference type="InterPro" id="IPR018168">
    <property type="entry name" value="Ubi_Hdrlase_CS"/>
</dbReference>
<evidence type="ECO:0000256" key="11">
    <source>
        <dbReference type="ARBA" id="ARBA00023033"/>
    </source>
</evidence>
<feature type="repeat" description="Solcar" evidence="15">
    <location>
        <begin position="676"/>
        <end position="762"/>
    </location>
</feature>
<feature type="repeat" description="Solcar" evidence="15">
    <location>
        <begin position="569"/>
        <end position="656"/>
    </location>
</feature>
<keyword evidence="11 14" id="KW-0503">Monooxygenase</keyword>
<dbReference type="Proteomes" id="UP000078561">
    <property type="component" value="Unassembled WGS sequence"/>
</dbReference>
<dbReference type="SUPFAM" id="SSF51905">
    <property type="entry name" value="FAD/NAD(P)-binding domain"/>
    <property type="match status" value="1"/>
</dbReference>
<dbReference type="GO" id="GO:0071949">
    <property type="term" value="F:FAD binding"/>
    <property type="evidence" value="ECO:0007669"/>
    <property type="project" value="InterPro"/>
</dbReference>
<comment type="catalytic activity">
    <reaction evidence="14">
        <text>a 2-methoxy-6-(all-trans-polyprenyl)phenol + 2 reduced [2Fe-2S]-[ferredoxin] + O2 + 2 H(+) = a 2-methoxy-6-(all-trans-polyprenyl)benzene-1,4-diol + 2 oxidized [2Fe-2S]-[ferredoxin] + H2O</text>
        <dbReference type="Rhea" id="RHEA:81183"/>
        <dbReference type="Rhea" id="RHEA-COMP:9551"/>
        <dbReference type="Rhea" id="RHEA-COMP:10000"/>
        <dbReference type="Rhea" id="RHEA-COMP:10001"/>
        <dbReference type="Rhea" id="RHEA-COMP:10858"/>
        <dbReference type="ChEBI" id="CHEBI:15377"/>
        <dbReference type="ChEBI" id="CHEBI:15378"/>
        <dbReference type="ChEBI" id="CHEBI:15379"/>
        <dbReference type="ChEBI" id="CHEBI:33737"/>
        <dbReference type="ChEBI" id="CHEBI:33738"/>
        <dbReference type="ChEBI" id="CHEBI:62731"/>
        <dbReference type="ChEBI" id="CHEBI:84166"/>
        <dbReference type="EC" id="1.14.15.46"/>
    </reaction>
</comment>
<dbReference type="PROSITE" id="PS01304">
    <property type="entry name" value="UBIH"/>
    <property type="match status" value="1"/>
</dbReference>
<evidence type="ECO:0000256" key="14">
    <source>
        <dbReference type="HAMAP-Rule" id="MF_03193"/>
    </source>
</evidence>
<comment type="function">
    <text evidence="14">FAD-dependent monooxygenase required for two non-consecutive steps during ubiquinone biosynthesis. Required for the C5-ring hydroxylation during ubiquinone biosynthesis by catalyzing the hydroxylation of 4-hydroxy-3-(all-trans-polyprenyl)benzoic acid to 3,4-dihydroxy-5-(all-trans-polyprenyl)benzoic acid. Also acts downstream of coq4, for the C1-hydroxylation during ubiquinone biosynthesis by catalyzing the hydroxylation of 2-methoxy-6-(all-trans-polyprenyl)phenol to 2-methoxy-6-(all-trans-polyprenyl)benzene-1,4-diol. The electrons required for the hydroxylation reaction are funneled indirectly to coq6 from NADPH via a ferredoxin/ferredoxin reductase system.</text>
</comment>
<dbReference type="EC" id="1.14.15.45" evidence="14"/>
<gene>
    <name evidence="17" type="primary">ABSGL_07270.1 scaffold 8717</name>
    <name evidence="14" type="synonym">COQ6</name>
</gene>
<feature type="repeat" description="Solcar" evidence="15">
    <location>
        <begin position="468"/>
        <end position="560"/>
    </location>
</feature>
<keyword evidence="7 14" id="KW-0999">Mitochondrion inner membrane</keyword>
<dbReference type="OrthoDB" id="683240at2759"/>
<dbReference type="PANTHER" id="PTHR43876">
    <property type="entry name" value="UBIQUINONE BIOSYNTHESIS MONOOXYGENASE COQ6, MITOCHONDRIAL"/>
    <property type="match status" value="1"/>
</dbReference>
<dbReference type="InterPro" id="IPR023395">
    <property type="entry name" value="MCP_dom_sf"/>
</dbReference>
<evidence type="ECO:0000256" key="7">
    <source>
        <dbReference type="ARBA" id="ARBA00022792"/>
    </source>
</evidence>
<dbReference type="InterPro" id="IPR010971">
    <property type="entry name" value="UbiH/COQ6"/>
</dbReference>
<dbReference type="GO" id="GO:0120538">
    <property type="term" value="F:2-methoxy-6-polyprenolphenol 4-hydroxylase activity"/>
    <property type="evidence" value="ECO:0007669"/>
    <property type="project" value="UniProtKB-EC"/>
</dbReference>
<keyword evidence="4 14" id="KW-0285">Flavoprotein</keyword>
<evidence type="ECO:0000256" key="10">
    <source>
        <dbReference type="ARBA" id="ARBA00023002"/>
    </source>
</evidence>
<comment type="subunit">
    <text evidence="14">Component of a multi-subunit COQ enzyme complex, composed of at least COQ3, COQ4, COQ5, COQ6, COQ7 and COQ9.</text>
</comment>
<dbReference type="InParanoid" id="A0A163M5R7"/>
<feature type="domain" description="FAD-binding" evidence="16">
    <location>
        <begin position="344"/>
        <end position="428"/>
    </location>
</feature>
<keyword evidence="9" id="KW-1133">Transmembrane helix</keyword>
<comment type="catalytic activity">
    <reaction evidence="14">
        <text>a 4-hydroxy-3-(all-trans-polyprenyl)benzoate + 2 reduced [2Fe-2S]-[ferredoxin] + O2 + 2 H(+) = a 3,4-dihydroxy-5-(all-trans-polyprenyl)benzoate + 2 oxidized [2Fe-2S]-[ferredoxin] + H2O</text>
        <dbReference type="Rhea" id="RHEA:81195"/>
        <dbReference type="Rhea" id="RHEA-COMP:9514"/>
        <dbReference type="Rhea" id="RHEA-COMP:10000"/>
        <dbReference type="Rhea" id="RHEA-COMP:10001"/>
        <dbReference type="Rhea" id="RHEA-COMP:10930"/>
        <dbReference type="ChEBI" id="CHEBI:15377"/>
        <dbReference type="ChEBI" id="CHEBI:15378"/>
        <dbReference type="ChEBI" id="CHEBI:15379"/>
        <dbReference type="ChEBI" id="CHEBI:33737"/>
        <dbReference type="ChEBI" id="CHEBI:33738"/>
        <dbReference type="ChEBI" id="CHEBI:64694"/>
        <dbReference type="ChEBI" id="CHEBI:78396"/>
        <dbReference type="EC" id="1.14.15.45"/>
    </reaction>
</comment>
<evidence type="ECO:0000256" key="2">
    <source>
        <dbReference type="ARBA" id="ARBA00004141"/>
    </source>
</evidence>
<keyword evidence="12 14" id="KW-0496">Mitochondrion</keyword>
<dbReference type="FunFam" id="3.50.50.60:FF:000021">
    <property type="entry name" value="Ubiquinone biosynthesis monooxygenase COQ6"/>
    <property type="match status" value="1"/>
</dbReference>
<organism evidence="17">
    <name type="scientific">Absidia glauca</name>
    <name type="common">Pin mould</name>
    <dbReference type="NCBI Taxonomy" id="4829"/>
    <lineage>
        <taxon>Eukaryota</taxon>
        <taxon>Fungi</taxon>
        <taxon>Fungi incertae sedis</taxon>
        <taxon>Mucoromycota</taxon>
        <taxon>Mucoromycotina</taxon>
        <taxon>Mucoromycetes</taxon>
        <taxon>Mucorales</taxon>
        <taxon>Cunninghamellaceae</taxon>
        <taxon>Absidia</taxon>
    </lineage>
</organism>
<dbReference type="EC" id="1.14.15.46" evidence="14"/>
<evidence type="ECO:0000259" key="16">
    <source>
        <dbReference type="Pfam" id="PF01494"/>
    </source>
</evidence>
<evidence type="ECO:0000256" key="3">
    <source>
        <dbReference type="ARBA" id="ARBA00005349"/>
    </source>
</evidence>
<evidence type="ECO:0000256" key="9">
    <source>
        <dbReference type="ARBA" id="ARBA00022989"/>
    </source>
</evidence>
<keyword evidence="10 14" id="KW-0560">Oxidoreductase</keyword>
<evidence type="ECO:0000256" key="8">
    <source>
        <dbReference type="ARBA" id="ARBA00022827"/>
    </source>
</evidence>
<evidence type="ECO:0000256" key="13">
    <source>
        <dbReference type="ARBA" id="ARBA00023136"/>
    </source>
</evidence>
<dbReference type="PROSITE" id="PS50920">
    <property type="entry name" value="SOLCAR"/>
    <property type="match status" value="3"/>
</dbReference>
<evidence type="ECO:0000313" key="17">
    <source>
        <dbReference type="EMBL" id="SAM01529.1"/>
    </source>
</evidence>
<protein>
    <recommendedName>
        <fullName evidence="14">Ubiquinone biosynthesis monooxygenase COQ6, mitochondrial</fullName>
        <ecNumber evidence="14">1.14.15.45</ecNumber>
    </recommendedName>
    <alternativeName>
        <fullName evidence="14">2-methoxy-6-polyprenolphenol 4-hydroxylase</fullName>
        <ecNumber evidence="14">1.14.15.46</ecNumber>
    </alternativeName>
</protein>
<keyword evidence="5 14" id="KW-0831">Ubiquinone biosynthesis</keyword>
<dbReference type="GO" id="GO:0106364">
    <property type="term" value="F:4-hydroxy-3-all-trans-polyprenylbenzoate oxygenase activity"/>
    <property type="evidence" value="ECO:0007669"/>
    <property type="project" value="UniProtKB-EC"/>
</dbReference>
<keyword evidence="13 14" id="KW-0472">Membrane</keyword>
<evidence type="ECO:0000256" key="12">
    <source>
        <dbReference type="ARBA" id="ARBA00023128"/>
    </source>
</evidence>